<dbReference type="EMBL" id="MU826895">
    <property type="protein sequence ID" value="KAJ7369657.1"/>
    <property type="molecule type" value="Genomic_DNA"/>
</dbReference>
<dbReference type="Proteomes" id="UP001163046">
    <property type="component" value="Unassembled WGS sequence"/>
</dbReference>
<protein>
    <recommendedName>
        <fullName evidence="2">Protein kinase domain-containing protein</fullName>
    </recommendedName>
</protein>
<evidence type="ECO:0000313" key="3">
    <source>
        <dbReference type="EMBL" id="KAJ7369657.1"/>
    </source>
</evidence>
<evidence type="ECO:0000259" key="2">
    <source>
        <dbReference type="PROSITE" id="PS50011"/>
    </source>
</evidence>
<dbReference type="PROSITE" id="PS50011">
    <property type="entry name" value="PROTEIN_KINASE_DOM"/>
    <property type="match status" value="1"/>
</dbReference>
<feature type="compositionally biased region" description="Basic and acidic residues" evidence="1">
    <location>
        <begin position="344"/>
        <end position="373"/>
    </location>
</feature>
<accession>A0A9X0CMX5</accession>
<dbReference type="AlphaFoldDB" id="A0A9X0CMX5"/>
<dbReference type="SUPFAM" id="SSF56112">
    <property type="entry name" value="Protein kinase-like (PK-like)"/>
    <property type="match status" value="1"/>
</dbReference>
<keyword evidence="4" id="KW-1185">Reference proteome</keyword>
<dbReference type="GO" id="GO:0004672">
    <property type="term" value="F:protein kinase activity"/>
    <property type="evidence" value="ECO:0007669"/>
    <property type="project" value="InterPro"/>
</dbReference>
<dbReference type="GO" id="GO:0005524">
    <property type="term" value="F:ATP binding"/>
    <property type="evidence" value="ECO:0007669"/>
    <property type="project" value="InterPro"/>
</dbReference>
<feature type="domain" description="Protein kinase" evidence="2">
    <location>
        <begin position="1"/>
        <end position="117"/>
    </location>
</feature>
<name>A0A9X0CMX5_9CNID</name>
<evidence type="ECO:0000256" key="1">
    <source>
        <dbReference type="SAM" id="MobiDB-lite"/>
    </source>
</evidence>
<evidence type="ECO:0000313" key="4">
    <source>
        <dbReference type="Proteomes" id="UP001163046"/>
    </source>
</evidence>
<feature type="region of interest" description="Disordered" evidence="1">
    <location>
        <begin position="343"/>
        <end position="407"/>
    </location>
</feature>
<comment type="caution">
    <text evidence="3">The sequence shown here is derived from an EMBL/GenBank/DDBJ whole genome shotgun (WGS) entry which is preliminary data.</text>
</comment>
<dbReference type="OrthoDB" id="5989799at2759"/>
<gene>
    <name evidence="3" type="ORF">OS493_037340</name>
</gene>
<organism evidence="3 4">
    <name type="scientific">Desmophyllum pertusum</name>
    <dbReference type="NCBI Taxonomy" id="174260"/>
    <lineage>
        <taxon>Eukaryota</taxon>
        <taxon>Metazoa</taxon>
        <taxon>Cnidaria</taxon>
        <taxon>Anthozoa</taxon>
        <taxon>Hexacorallia</taxon>
        <taxon>Scleractinia</taxon>
        <taxon>Caryophylliina</taxon>
        <taxon>Caryophylliidae</taxon>
        <taxon>Desmophyllum</taxon>
    </lineage>
</organism>
<dbReference type="Gene3D" id="1.10.510.10">
    <property type="entry name" value="Transferase(Phosphotransferase) domain 1"/>
    <property type="match status" value="1"/>
</dbReference>
<dbReference type="InterPro" id="IPR000719">
    <property type="entry name" value="Prot_kinase_dom"/>
</dbReference>
<proteinExistence type="predicted"/>
<dbReference type="InterPro" id="IPR011009">
    <property type="entry name" value="Kinase-like_dom_sf"/>
</dbReference>
<reference evidence="3" key="1">
    <citation type="submission" date="2023-01" db="EMBL/GenBank/DDBJ databases">
        <title>Genome assembly of the deep-sea coral Lophelia pertusa.</title>
        <authorList>
            <person name="Herrera S."/>
            <person name="Cordes E."/>
        </authorList>
    </citation>
    <scope>NUCLEOTIDE SEQUENCE</scope>
    <source>
        <strain evidence="3">USNM1676648</strain>
        <tissue evidence="3">Polyp</tissue>
    </source>
</reference>
<sequence>MSPEILVQGENKFQASLQHLMLSDIWSLGMTLFTMINPSLKCPYLLEIRSTTENIVPQADVQNFVGNLLRKKKLPLSDDKYKSNRATVWSSLEEAYIGCTNFDPTKRFSLRDIEEVLCGRYDVSKNCDIIKLKVTQSTAIEKNDHHVASKCSRGNQIQSPAPVNVTNDGTNACAFLSVKIADRVINNFDGNASDTTTLAEMIEEVIWFLPEEINAKRNLATFYDVLETYALLSKEKLLNSKYDFFEELPFGDCIYSFEARKQLHEKLCVLGQNDFSAIFSSVPYILVIGCAAGRAFVIDTHTGSLVVGRNNAPLTWKSLCIWLWDRLLCAGVKEGTGQSLSILKPRESDSKSDSHESASEAVEHEKMNEMNERIEEDLEEISNHPCVERNQNSPVTVLSDIEDERLV</sequence>